<gene>
    <name evidence="2" type="ORF">KK060_20985</name>
</gene>
<proteinExistence type="predicted"/>
<organism evidence="2 3">
    <name type="scientific">Chryseosolibacter indicus</name>
    <dbReference type="NCBI Taxonomy" id="2782351"/>
    <lineage>
        <taxon>Bacteria</taxon>
        <taxon>Pseudomonadati</taxon>
        <taxon>Bacteroidota</taxon>
        <taxon>Cytophagia</taxon>
        <taxon>Cytophagales</taxon>
        <taxon>Chryseotaleaceae</taxon>
        <taxon>Chryseosolibacter</taxon>
    </lineage>
</organism>
<keyword evidence="3" id="KW-1185">Reference proteome</keyword>
<dbReference type="EMBL" id="JAHESD010000067">
    <property type="protein sequence ID" value="MBT1705779.1"/>
    <property type="molecule type" value="Genomic_DNA"/>
</dbReference>
<dbReference type="Pfam" id="PF13460">
    <property type="entry name" value="NAD_binding_10"/>
    <property type="match status" value="1"/>
</dbReference>
<comment type="caution">
    <text evidence="2">The sequence shown here is derived from an EMBL/GenBank/DDBJ whole genome shotgun (WGS) entry which is preliminary data.</text>
</comment>
<accession>A0ABS5VXX8</accession>
<evidence type="ECO:0000313" key="2">
    <source>
        <dbReference type="EMBL" id="MBT1705779.1"/>
    </source>
</evidence>
<dbReference type="SUPFAM" id="SSF51735">
    <property type="entry name" value="NAD(P)-binding Rossmann-fold domains"/>
    <property type="match status" value="1"/>
</dbReference>
<name>A0ABS5VXX8_9BACT</name>
<dbReference type="Proteomes" id="UP000772618">
    <property type="component" value="Unassembled WGS sequence"/>
</dbReference>
<dbReference type="PANTHER" id="PTHR48079">
    <property type="entry name" value="PROTEIN YEEZ"/>
    <property type="match status" value="1"/>
</dbReference>
<dbReference type="InterPro" id="IPR051783">
    <property type="entry name" value="NAD(P)-dependent_oxidoreduct"/>
</dbReference>
<dbReference type="PANTHER" id="PTHR48079:SF9">
    <property type="entry name" value="PUTATIVE-RELATED"/>
    <property type="match status" value="1"/>
</dbReference>
<evidence type="ECO:0000313" key="3">
    <source>
        <dbReference type="Proteomes" id="UP000772618"/>
    </source>
</evidence>
<dbReference type="CDD" id="cd05262">
    <property type="entry name" value="SDR_a7"/>
    <property type="match status" value="1"/>
</dbReference>
<dbReference type="RefSeq" id="WP_254155904.1">
    <property type="nucleotide sequence ID" value="NZ_JAHESD010000067.1"/>
</dbReference>
<dbReference type="InterPro" id="IPR036291">
    <property type="entry name" value="NAD(P)-bd_dom_sf"/>
</dbReference>
<dbReference type="Gene3D" id="3.40.50.720">
    <property type="entry name" value="NAD(P)-binding Rossmann-like Domain"/>
    <property type="match status" value="1"/>
</dbReference>
<evidence type="ECO:0000259" key="1">
    <source>
        <dbReference type="Pfam" id="PF13460"/>
    </source>
</evidence>
<reference evidence="2 3" key="1">
    <citation type="submission" date="2021-05" db="EMBL/GenBank/DDBJ databases">
        <title>A Polyphasic approach of four new species of the genus Ohtaekwangia: Ohtaekwangia histidinii sp. nov., Ohtaekwangia cretensis sp. nov., Ohtaekwangia indiensis sp. nov., Ohtaekwangia reichenbachii sp. nov. from diverse environment.</title>
        <authorList>
            <person name="Octaviana S."/>
        </authorList>
    </citation>
    <scope>NUCLEOTIDE SEQUENCE [LARGE SCALE GENOMIC DNA]</scope>
    <source>
        <strain evidence="2 3">PWU20</strain>
    </source>
</reference>
<dbReference type="InterPro" id="IPR016040">
    <property type="entry name" value="NAD(P)-bd_dom"/>
</dbReference>
<feature type="domain" description="NAD(P)-binding" evidence="1">
    <location>
        <begin position="7"/>
        <end position="97"/>
    </location>
</feature>
<protein>
    <submittedName>
        <fullName evidence="2">SDR family oxidoreductase</fullName>
    </submittedName>
</protein>
<sequence length="291" mass="31497">MKVFVTGASGFIGSAVVKTLIEARHQVIGLARNEESANKIKEMGAAVLMGNLENLDSLKEGALLADAIIHTAFIHDFTQYARANEVEKAAIDVMGEALRGTSKPMVVAAGILGLPAIDGITTEESIATNAARSSEGTALKWAQEGINTSIVRLPPSVHDKGDKGFIPFIIQQALRNKISAYPGNGENRWPAVHRLDAAKVFQLAMEKSARGALYNAVGDNGIELKIIAGLIGEKLNLPVGSVSGEELNKHFDWMSRFIAFDCLASSLKTQEQLGWKPMHLDLLEDMRKNYF</sequence>